<evidence type="ECO:0000313" key="4">
    <source>
        <dbReference type="Proteomes" id="UP000224634"/>
    </source>
</evidence>
<dbReference type="PANTHER" id="PTHR38795">
    <property type="entry name" value="DUF6604 DOMAIN-CONTAINING PROTEIN"/>
    <property type="match status" value="1"/>
</dbReference>
<evidence type="ECO:0000259" key="2">
    <source>
        <dbReference type="Pfam" id="PF20253"/>
    </source>
</evidence>
<dbReference type="AlphaFoldDB" id="A0A2B7WMB7"/>
<reference evidence="3 4" key="1">
    <citation type="submission" date="2017-10" db="EMBL/GenBank/DDBJ databases">
        <title>Comparative genomics in systemic dimorphic fungi from Ajellomycetaceae.</title>
        <authorList>
            <person name="Munoz J.F."/>
            <person name="Mcewen J.G."/>
            <person name="Clay O.K."/>
            <person name="Cuomo C.A."/>
        </authorList>
    </citation>
    <scope>NUCLEOTIDE SEQUENCE [LARGE SCALE GENOMIC DNA]</scope>
    <source>
        <strain evidence="3 4">UAMH7299</strain>
    </source>
</reference>
<protein>
    <recommendedName>
        <fullName evidence="2">DUF6604 domain-containing protein</fullName>
    </recommendedName>
</protein>
<feature type="compositionally biased region" description="Acidic residues" evidence="1">
    <location>
        <begin position="156"/>
        <end position="169"/>
    </location>
</feature>
<dbReference type="EMBL" id="PDNA01000311">
    <property type="protein sequence ID" value="PGG97804.1"/>
    <property type="molecule type" value="Genomic_DNA"/>
</dbReference>
<dbReference type="Pfam" id="PF20253">
    <property type="entry name" value="DUF6604"/>
    <property type="match status" value="1"/>
</dbReference>
<dbReference type="OrthoDB" id="4366272at2759"/>
<feature type="compositionally biased region" description="Polar residues" evidence="1">
    <location>
        <begin position="44"/>
        <end position="60"/>
    </location>
</feature>
<dbReference type="STRING" id="1447883.A0A2B7WMB7"/>
<feature type="region of interest" description="Disordered" evidence="1">
    <location>
        <begin position="32"/>
        <end position="97"/>
    </location>
</feature>
<gene>
    <name evidence="3" type="ORF">AJ80_09641</name>
</gene>
<keyword evidence="4" id="KW-1185">Reference proteome</keyword>
<feature type="domain" description="DUF6604" evidence="2">
    <location>
        <begin position="112"/>
        <end position="278"/>
    </location>
</feature>
<dbReference type="PANTHER" id="PTHR38795:SF1">
    <property type="entry name" value="DUF6604 DOMAIN-CONTAINING PROTEIN"/>
    <property type="match status" value="1"/>
</dbReference>
<organism evidence="3 4">
    <name type="scientific">Polytolypa hystricis (strain UAMH7299)</name>
    <dbReference type="NCBI Taxonomy" id="1447883"/>
    <lineage>
        <taxon>Eukaryota</taxon>
        <taxon>Fungi</taxon>
        <taxon>Dikarya</taxon>
        <taxon>Ascomycota</taxon>
        <taxon>Pezizomycotina</taxon>
        <taxon>Eurotiomycetes</taxon>
        <taxon>Eurotiomycetidae</taxon>
        <taxon>Onygenales</taxon>
        <taxon>Onygenales incertae sedis</taxon>
        <taxon>Polytolypa</taxon>
    </lineage>
</organism>
<evidence type="ECO:0000256" key="1">
    <source>
        <dbReference type="SAM" id="MobiDB-lite"/>
    </source>
</evidence>
<name>A0A2B7WMB7_POLH7</name>
<feature type="region of interest" description="Disordered" evidence="1">
    <location>
        <begin position="154"/>
        <end position="203"/>
    </location>
</feature>
<dbReference type="InterPro" id="IPR046539">
    <property type="entry name" value="DUF6604"/>
</dbReference>
<evidence type="ECO:0000313" key="3">
    <source>
        <dbReference type="EMBL" id="PGG97804.1"/>
    </source>
</evidence>
<comment type="caution">
    <text evidence="3">The sequence shown here is derived from an EMBL/GenBank/DDBJ whole genome shotgun (WGS) entry which is preliminary data.</text>
</comment>
<accession>A0A2B7WMB7</accession>
<dbReference type="Proteomes" id="UP000224634">
    <property type="component" value="Unassembled WGS sequence"/>
</dbReference>
<sequence length="366" mass="40999">MADQNTYLKYKRDEKLLVYWIIRTSNRLIQSLSSSPADDAPTVATENTTGQILSQNTSPRSPRRYTAPSNPPSPPAKKLIPSSYKSSPIGKIRKSRRAMSRTNIGFMGFRKRFRLLGGEVWVSSSQKGKKPDDAEEDEDEVIFANKFTYFNIDGEGKEEGEESEGEEGEGEQKPRVAAASGRAKKKPTGKGKKGRKEKNTKSKKPVLLESYRIIQDDTGMVTDYLMADCSIVSQWVEIREYLQGEWRKVAYKGHNSAAAGAVSNIALGIIGNIESQIFVDFPGHDSFKTVMKTITRGDPDKVQGMFQMSLHRFGPDDDVAETVRAVDIDVKEQFLIHAYNDLLDFITDFQKTRTGKPTKTMLAHLD</sequence>
<feature type="compositionally biased region" description="Basic residues" evidence="1">
    <location>
        <begin position="182"/>
        <end position="203"/>
    </location>
</feature>
<proteinExistence type="predicted"/>